<feature type="transmembrane region" description="Helical" evidence="1">
    <location>
        <begin position="6"/>
        <end position="29"/>
    </location>
</feature>
<dbReference type="GO" id="GO:0000270">
    <property type="term" value="P:peptidoglycan metabolic process"/>
    <property type="evidence" value="ECO:0007669"/>
    <property type="project" value="TreeGrafter"/>
</dbReference>
<reference evidence="3" key="1">
    <citation type="journal article" date="2014" name="Int. J. Syst. Evol. Microbiol.">
        <title>Complete genome sequence of Corynebacterium casei LMG S-19264T (=DSM 44701T), isolated from a smear-ripened cheese.</title>
        <authorList>
            <consortium name="US DOE Joint Genome Institute (JGI-PGF)"/>
            <person name="Walter F."/>
            <person name="Albersmeier A."/>
            <person name="Kalinowski J."/>
            <person name="Ruckert C."/>
        </authorList>
    </citation>
    <scope>NUCLEOTIDE SEQUENCE</scope>
    <source>
        <strain evidence="3">KCTC 12368</strain>
    </source>
</reference>
<dbReference type="Gene3D" id="3.40.50.620">
    <property type="entry name" value="HUPs"/>
    <property type="match status" value="1"/>
</dbReference>
<gene>
    <name evidence="3" type="ORF">GCM10007049_35090</name>
</gene>
<evidence type="ECO:0000256" key="1">
    <source>
        <dbReference type="SAM" id="Phobius"/>
    </source>
</evidence>
<dbReference type="InterPro" id="IPR014729">
    <property type="entry name" value="Rossmann-like_a/b/a_fold"/>
</dbReference>
<keyword evidence="1" id="KW-1133">Transmembrane helix</keyword>
<keyword evidence="1" id="KW-0472">Membrane</keyword>
<evidence type="ECO:0000259" key="2">
    <source>
        <dbReference type="Pfam" id="PF02698"/>
    </source>
</evidence>
<dbReference type="EMBL" id="BMWX01000008">
    <property type="protein sequence ID" value="GGZ38870.1"/>
    <property type="molecule type" value="Genomic_DNA"/>
</dbReference>
<dbReference type="InterPro" id="IPR003848">
    <property type="entry name" value="DUF218"/>
</dbReference>
<proteinExistence type="predicted"/>
<dbReference type="RefSeq" id="WP_018473605.1">
    <property type="nucleotide sequence ID" value="NZ_BMWX01000008.1"/>
</dbReference>
<evidence type="ECO:0000313" key="3">
    <source>
        <dbReference type="EMBL" id="GGZ38870.1"/>
    </source>
</evidence>
<dbReference type="AlphaFoldDB" id="A0A918QAE1"/>
<feature type="domain" description="DUF218" evidence="2">
    <location>
        <begin position="79"/>
        <end position="246"/>
    </location>
</feature>
<dbReference type="PANTHER" id="PTHR30336">
    <property type="entry name" value="INNER MEMBRANE PROTEIN, PROBABLE PERMEASE"/>
    <property type="match status" value="1"/>
</dbReference>
<name>A0A918QAE1_9BACT</name>
<keyword evidence="4" id="KW-1185">Reference proteome</keyword>
<dbReference type="PANTHER" id="PTHR30336:SF4">
    <property type="entry name" value="ENVELOPE BIOGENESIS FACTOR ELYC"/>
    <property type="match status" value="1"/>
</dbReference>
<dbReference type="GO" id="GO:0005886">
    <property type="term" value="C:plasma membrane"/>
    <property type="evidence" value="ECO:0007669"/>
    <property type="project" value="TreeGrafter"/>
</dbReference>
<keyword evidence="1" id="KW-0812">Transmembrane</keyword>
<dbReference type="Proteomes" id="UP000619457">
    <property type="component" value="Unassembled WGS sequence"/>
</dbReference>
<dbReference type="InterPro" id="IPR051599">
    <property type="entry name" value="Cell_Envelope_Assoc"/>
</dbReference>
<dbReference type="GO" id="GO:0043164">
    <property type="term" value="P:Gram-negative-bacterium-type cell wall biogenesis"/>
    <property type="evidence" value="ECO:0007669"/>
    <property type="project" value="TreeGrafter"/>
</dbReference>
<evidence type="ECO:0000313" key="4">
    <source>
        <dbReference type="Proteomes" id="UP000619457"/>
    </source>
</evidence>
<sequence length="256" mass="28937">MFFILAKLLTFLAMPLTWVFIGLGLALYVKKAELRKRLLWTTFTVLYLFSNQYLSNQVMKSWEPDFTPMDQLAQYEVGIVLTGVTNLNKTAYDRTFFNKGADRVTHAIQLYHLGKIKKILVTGGQGLNPANTNTEAKLLSDVMIFSGVKKEDIILETAAQNTYQNATLTKSTLEAEDIDSKSGLLLITSAFHMKRAKACFDKAGLETTIFPVDYYATDSGLNFLNGFVPDPDSIVIWHKLFKEWIGITVYRLMGYI</sequence>
<protein>
    <recommendedName>
        <fullName evidence="2">DUF218 domain-containing protein</fullName>
    </recommendedName>
</protein>
<dbReference type="CDD" id="cd06259">
    <property type="entry name" value="YdcF-like"/>
    <property type="match status" value="1"/>
</dbReference>
<comment type="caution">
    <text evidence="3">The sequence shown here is derived from an EMBL/GenBank/DDBJ whole genome shotgun (WGS) entry which is preliminary data.</text>
</comment>
<organism evidence="3 4">
    <name type="scientific">Echinicola pacifica</name>
    <dbReference type="NCBI Taxonomy" id="346377"/>
    <lineage>
        <taxon>Bacteria</taxon>
        <taxon>Pseudomonadati</taxon>
        <taxon>Bacteroidota</taxon>
        <taxon>Cytophagia</taxon>
        <taxon>Cytophagales</taxon>
        <taxon>Cyclobacteriaceae</taxon>
        <taxon>Echinicola</taxon>
    </lineage>
</organism>
<dbReference type="Pfam" id="PF02698">
    <property type="entry name" value="DUF218"/>
    <property type="match status" value="1"/>
</dbReference>
<reference evidence="3" key="2">
    <citation type="submission" date="2020-09" db="EMBL/GenBank/DDBJ databases">
        <authorList>
            <person name="Sun Q."/>
            <person name="Kim S."/>
        </authorList>
    </citation>
    <scope>NUCLEOTIDE SEQUENCE</scope>
    <source>
        <strain evidence="3">KCTC 12368</strain>
    </source>
</reference>
<accession>A0A918QAE1</accession>